<evidence type="ECO:0000313" key="4">
    <source>
        <dbReference type="Proteomes" id="UP000316621"/>
    </source>
</evidence>
<dbReference type="Pfam" id="PF14365">
    <property type="entry name" value="Neprosin_AP"/>
    <property type="match status" value="1"/>
</dbReference>
<protein>
    <recommendedName>
        <fullName evidence="2">Neprosin PEP catalytic domain-containing protein</fullName>
    </recommendedName>
</protein>
<gene>
    <name evidence="3" type="ORF">C5167_003818</name>
</gene>
<dbReference type="PANTHER" id="PTHR31589:SF110">
    <property type="entry name" value="PROTEIN, PUTATIVE (DUF239)-RELATED"/>
    <property type="match status" value="1"/>
</dbReference>
<dbReference type="InterPro" id="IPR004314">
    <property type="entry name" value="Neprosin"/>
</dbReference>
<proteinExistence type="predicted"/>
<accession>A0A4Y7L3Q5</accession>
<organism evidence="3 4">
    <name type="scientific">Papaver somniferum</name>
    <name type="common">Opium poppy</name>
    <dbReference type="NCBI Taxonomy" id="3469"/>
    <lineage>
        <taxon>Eukaryota</taxon>
        <taxon>Viridiplantae</taxon>
        <taxon>Streptophyta</taxon>
        <taxon>Embryophyta</taxon>
        <taxon>Tracheophyta</taxon>
        <taxon>Spermatophyta</taxon>
        <taxon>Magnoliopsida</taxon>
        <taxon>Ranunculales</taxon>
        <taxon>Papaveraceae</taxon>
        <taxon>Papaveroideae</taxon>
        <taxon>Papaver</taxon>
    </lineage>
</organism>
<keyword evidence="4" id="KW-1185">Reference proteome</keyword>
<dbReference type="Proteomes" id="UP000316621">
    <property type="component" value="Chromosome 9"/>
</dbReference>
<dbReference type="EMBL" id="CM010723">
    <property type="protein sequence ID" value="RZC79577.1"/>
    <property type="molecule type" value="Genomic_DNA"/>
</dbReference>
<feature type="signal peptide" evidence="1">
    <location>
        <begin position="1"/>
        <end position="25"/>
    </location>
</feature>
<sequence length="394" mass="44798">MPKFTKFKCWILILIISFNEGLIEGRMNMKAVNKAIIKTIKVGHVETIDCYDIYRQPSLNHPLLCNHTIQMRPTLNPKGTKADISGTLELTQTWHKYGSCPEGTIPIRRKGKNYNPTILRKHHYARLSPFKTLVASKSNNTIDNYNLHEYAVIGVLGNFLGAQAKINIWTPFTEAHEMSISQIWVFSGEDKDLNTVEAGWHVYKDMYGDDQTRFFIYWTMDGYRSGCYNLLCDGFVQTTSNISLGCNFTEVSTFNGDQKDATFSIQKDQSSGNWWVKLQGISVGYYPSALFKELSRTATKVEWGGEIVNLKNEGQHTSTQMGSGHFPSEGGLKTSSYFNWVQVFDENNMIKDPENVRKIATNPNCYNLKIDNEHYGTNGYGFYYGGPGYNDKCQ</sequence>
<dbReference type="InterPro" id="IPR053168">
    <property type="entry name" value="Glutamic_endopeptidase"/>
</dbReference>
<dbReference type="PANTHER" id="PTHR31589">
    <property type="entry name" value="PROTEIN, PUTATIVE (DUF239)-RELATED-RELATED"/>
    <property type="match status" value="1"/>
</dbReference>
<feature type="chain" id="PRO_5021373253" description="Neprosin PEP catalytic domain-containing protein" evidence="1">
    <location>
        <begin position="26"/>
        <end position="394"/>
    </location>
</feature>
<dbReference type="Gramene" id="RZC79577">
    <property type="protein sequence ID" value="RZC79577"/>
    <property type="gene ID" value="C5167_003818"/>
</dbReference>
<dbReference type="Gene3D" id="3.90.1320.10">
    <property type="entry name" value="Outer-capsid protein sigma 3, large lobe"/>
    <property type="match status" value="1"/>
</dbReference>
<dbReference type="PROSITE" id="PS52045">
    <property type="entry name" value="NEPROSIN_PEP_CD"/>
    <property type="match status" value="1"/>
</dbReference>
<evidence type="ECO:0000259" key="2">
    <source>
        <dbReference type="PROSITE" id="PS52045"/>
    </source>
</evidence>
<keyword evidence="1" id="KW-0732">Signal</keyword>
<dbReference type="OMA" id="GASTIEW"/>
<dbReference type="InterPro" id="IPR025521">
    <property type="entry name" value="Neprosin_propep"/>
</dbReference>
<reference evidence="3 4" key="1">
    <citation type="journal article" date="2018" name="Science">
        <title>The opium poppy genome and morphinan production.</title>
        <authorList>
            <person name="Guo L."/>
            <person name="Winzer T."/>
            <person name="Yang X."/>
            <person name="Li Y."/>
            <person name="Ning Z."/>
            <person name="He Z."/>
            <person name="Teodor R."/>
            <person name="Lu Y."/>
            <person name="Bowser T.A."/>
            <person name="Graham I.A."/>
            <person name="Ye K."/>
        </authorList>
    </citation>
    <scope>NUCLEOTIDE SEQUENCE [LARGE SCALE GENOMIC DNA]</scope>
    <source>
        <strain evidence="4">cv. HN1</strain>
        <tissue evidence="3">Leaves</tissue>
    </source>
</reference>
<evidence type="ECO:0000256" key="1">
    <source>
        <dbReference type="SAM" id="SignalP"/>
    </source>
</evidence>
<dbReference type="OrthoDB" id="1854104at2759"/>
<feature type="domain" description="Neprosin PEP catalytic" evidence="2">
    <location>
        <begin position="138"/>
        <end position="394"/>
    </location>
</feature>
<dbReference type="AlphaFoldDB" id="A0A4Y7L3Q5"/>
<dbReference type="STRING" id="3469.A0A4Y7L3Q5"/>
<dbReference type="Pfam" id="PF03080">
    <property type="entry name" value="Neprosin"/>
    <property type="match status" value="1"/>
</dbReference>
<evidence type="ECO:0000313" key="3">
    <source>
        <dbReference type="EMBL" id="RZC79577.1"/>
    </source>
</evidence>
<name>A0A4Y7L3Q5_PAPSO</name>